<evidence type="ECO:0000259" key="3">
    <source>
        <dbReference type="Pfam" id="PF20152"/>
    </source>
</evidence>
<feature type="transmembrane region" description="Helical" evidence="2">
    <location>
        <begin position="74"/>
        <end position="94"/>
    </location>
</feature>
<keyword evidence="2" id="KW-1133">Transmembrane helix</keyword>
<evidence type="ECO:0000313" key="4">
    <source>
        <dbReference type="EMBL" id="KAF5373382.1"/>
    </source>
</evidence>
<keyword evidence="5" id="KW-1185">Reference proteome</keyword>
<protein>
    <recommendedName>
        <fullName evidence="3">DUF6534 domain-containing protein</fullName>
    </recommendedName>
</protein>
<reference evidence="4 5" key="1">
    <citation type="journal article" date="2020" name="ISME J.">
        <title>Uncovering the hidden diversity of litter-decomposition mechanisms in mushroom-forming fungi.</title>
        <authorList>
            <person name="Floudas D."/>
            <person name="Bentzer J."/>
            <person name="Ahren D."/>
            <person name="Johansson T."/>
            <person name="Persson P."/>
            <person name="Tunlid A."/>
        </authorList>
    </citation>
    <scope>NUCLEOTIDE SEQUENCE [LARGE SCALE GENOMIC DNA]</scope>
    <source>
        <strain evidence="4 5">CBS 406.79</strain>
    </source>
</reference>
<dbReference type="OrthoDB" id="3265526at2759"/>
<dbReference type="InterPro" id="IPR045339">
    <property type="entry name" value="DUF6534"/>
</dbReference>
<feature type="transmembrane region" description="Helical" evidence="2">
    <location>
        <begin position="187"/>
        <end position="209"/>
    </location>
</feature>
<feature type="domain" description="DUF6534" evidence="3">
    <location>
        <begin position="153"/>
        <end position="239"/>
    </location>
</feature>
<feature type="compositionally biased region" description="Basic and acidic residues" evidence="1">
    <location>
        <begin position="389"/>
        <end position="400"/>
    </location>
</feature>
<proteinExistence type="predicted"/>
<evidence type="ECO:0000256" key="2">
    <source>
        <dbReference type="SAM" id="Phobius"/>
    </source>
</evidence>
<feature type="transmembrane region" description="Helical" evidence="2">
    <location>
        <begin position="101"/>
        <end position="124"/>
    </location>
</feature>
<feature type="transmembrane region" description="Helical" evidence="2">
    <location>
        <begin position="35"/>
        <end position="54"/>
    </location>
</feature>
<dbReference type="PANTHER" id="PTHR40465">
    <property type="entry name" value="CHROMOSOME 1, WHOLE GENOME SHOTGUN SEQUENCE"/>
    <property type="match status" value="1"/>
</dbReference>
<evidence type="ECO:0000313" key="5">
    <source>
        <dbReference type="Proteomes" id="UP000518752"/>
    </source>
</evidence>
<accession>A0A8H5GYN6</accession>
<dbReference type="Pfam" id="PF20152">
    <property type="entry name" value="DUF6534"/>
    <property type="match status" value="1"/>
</dbReference>
<feature type="region of interest" description="Disordered" evidence="1">
    <location>
        <begin position="289"/>
        <end position="320"/>
    </location>
</feature>
<keyword evidence="2" id="KW-0812">Transmembrane</keyword>
<name>A0A8H5GYN6_9AGAR</name>
<dbReference type="EMBL" id="JAACJN010000106">
    <property type="protein sequence ID" value="KAF5373382.1"/>
    <property type="molecule type" value="Genomic_DNA"/>
</dbReference>
<keyword evidence="2" id="KW-0472">Membrane</keyword>
<comment type="caution">
    <text evidence="4">The sequence shown here is derived from an EMBL/GenBank/DDBJ whole genome shotgun (WGS) entry which is preliminary data.</text>
</comment>
<gene>
    <name evidence="4" type="ORF">D9757_009767</name>
</gene>
<evidence type="ECO:0000256" key="1">
    <source>
        <dbReference type="SAM" id="MobiDB-lite"/>
    </source>
</evidence>
<organism evidence="4 5">
    <name type="scientific">Collybiopsis confluens</name>
    <dbReference type="NCBI Taxonomy" id="2823264"/>
    <lineage>
        <taxon>Eukaryota</taxon>
        <taxon>Fungi</taxon>
        <taxon>Dikarya</taxon>
        <taxon>Basidiomycota</taxon>
        <taxon>Agaricomycotina</taxon>
        <taxon>Agaricomycetes</taxon>
        <taxon>Agaricomycetidae</taxon>
        <taxon>Agaricales</taxon>
        <taxon>Marasmiineae</taxon>
        <taxon>Omphalotaceae</taxon>
        <taxon>Collybiopsis</taxon>
    </lineage>
</organism>
<sequence>MHKGPLVVQTFSEYPTFQQQQPHGRSHQITRLVQVFYLMVVEVCNSVFDIALIYEPLITRYGSPVPMAPTFLPADALTTAMISTPVQLFMAWRIKKITNSIALCAVIVFSALCALVGGTWLSISSVTANPFTQSPKNGVIEAPVILWLASSGVTDLLITFIVVVSLLRKQRGKHTDLDPYVNRVIRLSIQAGVLTSLAVLADMVVFLSIQGGAPYFFIWDLILSKLYTNSLLTSLNSRPTSTKFGAPKIQNALFRNESESHELTTFTTVTTAPTFDGADNSLRTIMTPKEIQKPRDPSPYSTMQTRPQKFYPSAPDTVSQPQKLGYAVASPNQSLVSEGNNNVRSTRHIGHAPRVHSLSATPLQATPHDGSNPPRVQDPSIHYGSLADPEYRQRREPAYF</sequence>
<feature type="transmembrane region" description="Helical" evidence="2">
    <location>
        <begin position="144"/>
        <end position="167"/>
    </location>
</feature>
<dbReference type="AlphaFoldDB" id="A0A8H5GYN6"/>
<dbReference type="Proteomes" id="UP000518752">
    <property type="component" value="Unassembled WGS sequence"/>
</dbReference>
<dbReference type="PANTHER" id="PTHR40465:SF1">
    <property type="entry name" value="DUF6534 DOMAIN-CONTAINING PROTEIN"/>
    <property type="match status" value="1"/>
</dbReference>
<feature type="region of interest" description="Disordered" evidence="1">
    <location>
        <begin position="361"/>
        <end position="400"/>
    </location>
</feature>